<organism evidence="4 5">
    <name type="scientific">Polarella glacialis</name>
    <name type="common">Dinoflagellate</name>
    <dbReference type="NCBI Taxonomy" id="89957"/>
    <lineage>
        <taxon>Eukaryota</taxon>
        <taxon>Sar</taxon>
        <taxon>Alveolata</taxon>
        <taxon>Dinophyceae</taxon>
        <taxon>Suessiales</taxon>
        <taxon>Suessiaceae</taxon>
        <taxon>Polarella</taxon>
    </lineage>
</organism>
<evidence type="ECO:0000259" key="3">
    <source>
        <dbReference type="Pfam" id="PF00109"/>
    </source>
</evidence>
<evidence type="ECO:0000313" key="5">
    <source>
        <dbReference type="Proteomes" id="UP000654075"/>
    </source>
</evidence>
<sequence length="112" mass="12569">MEPNRFGQKTLAKLSMQLGASHFWALLMTGTDTIRELSSLRWDPAYLYEPDKDLALGKYYSKHGGFVLEEHLMGFDAAFFGMSGKTAALIDPLQRNSLEVGYGILHQAGWNK</sequence>
<evidence type="ECO:0000256" key="2">
    <source>
        <dbReference type="ARBA" id="ARBA00022553"/>
    </source>
</evidence>
<reference evidence="4" key="1">
    <citation type="submission" date="2021-02" db="EMBL/GenBank/DDBJ databases">
        <authorList>
            <person name="Dougan E. K."/>
            <person name="Rhodes N."/>
            <person name="Thang M."/>
            <person name="Chan C."/>
        </authorList>
    </citation>
    <scope>NUCLEOTIDE SEQUENCE</scope>
</reference>
<evidence type="ECO:0000256" key="1">
    <source>
        <dbReference type="ARBA" id="ARBA00022450"/>
    </source>
</evidence>
<keyword evidence="5" id="KW-1185">Reference proteome</keyword>
<dbReference type="PANTHER" id="PTHR43775:SF37">
    <property type="entry name" value="SI:DKEY-61P9.11"/>
    <property type="match status" value="1"/>
</dbReference>
<keyword evidence="2" id="KW-0597">Phosphoprotein</keyword>
<feature type="non-terminal residue" evidence="4">
    <location>
        <position position="1"/>
    </location>
</feature>
<dbReference type="PANTHER" id="PTHR43775">
    <property type="entry name" value="FATTY ACID SYNTHASE"/>
    <property type="match status" value="1"/>
</dbReference>
<dbReference type="Gene3D" id="3.40.47.10">
    <property type="match status" value="1"/>
</dbReference>
<protein>
    <recommendedName>
        <fullName evidence="3">Beta-ketoacyl synthase-like N-terminal domain-containing protein</fullName>
    </recommendedName>
</protein>
<accession>A0A813HXR6</accession>
<dbReference type="Proteomes" id="UP000654075">
    <property type="component" value="Unassembled WGS sequence"/>
</dbReference>
<gene>
    <name evidence="4" type="ORF">PGLA1383_LOCUS57686</name>
</gene>
<proteinExistence type="predicted"/>
<evidence type="ECO:0000313" key="4">
    <source>
        <dbReference type="EMBL" id="CAE8643340.1"/>
    </source>
</evidence>
<name>A0A813HXR6_POLGL</name>
<dbReference type="SUPFAM" id="SSF53901">
    <property type="entry name" value="Thiolase-like"/>
    <property type="match status" value="1"/>
</dbReference>
<dbReference type="OrthoDB" id="5397531at2759"/>
<dbReference type="GO" id="GO:0006633">
    <property type="term" value="P:fatty acid biosynthetic process"/>
    <property type="evidence" value="ECO:0007669"/>
    <property type="project" value="TreeGrafter"/>
</dbReference>
<keyword evidence="1" id="KW-0596">Phosphopantetheine</keyword>
<comment type="caution">
    <text evidence="4">The sequence shown here is derived from an EMBL/GenBank/DDBJ whole genome shotgun (WGS) entry which is preliminary data.</text>
</comment>
<dbReference type="GO" id="GO:0004312">
    <property type="term" value="F:fatty acid synthase activity"/>
    <property type="evidence" value="ECO:0007669"/>
    <property type="project" value="TreeGrafter"/>
</dbReference>
<dbReference type="InterPro" id="IPR016039">
    <property type="entry name" value="Thiolase-like"/>
</dbReference>
<dbReference type="EMBL" id="CAJNNV010033337">
    <property type="protein sequence ID" value="CAE8643340.1"/>
    <property type="molecule type" value="Genomic_DNA"/>
</dbReference>
<dbReference type="Pfam" id="PF00109">
    <property type="entry name" value="ketoacyl-synt"/>
    <property type="match status" value="1"/>
</dbReference>
<dbReference type="InterPro" id="IPR014030">
    <property type="entry name" value="Ketoacyl_synth_N"/>
</dbReference>
<feature type="domain" description="Beta-ketoacyl synthase-like N-terminal" evidence="3">
    <location>
        <begin position="18"/>
        <end position="111"/>
    </location>
</feature>
<dbReference type="InterPro" id="IPR050091">
    <property type="entry name" value="PKS_NRPS_Biosynth_Enz"/>
</dbReference>
<dbReference type="AlphaFoldDB" id="A0A813HXR6"/>